<dbReference type="InterPro" id="IPR013217">
    <property type="entry name" value="Methyltransf_12"/>
</dbReference>
<dbReference type="CDD" id="cd02440">
    <property type="entry name" value="AdoMet_MTases"/>
    <property type="match status" value="1"/>
</dbReference>
<evidence type="ECO:0000313" key="2">
    <source>
        <dbReference type="EMBL" id="MUP41768.1"/>
    </source>
</evidence>
<name>A0A7K1LLZ7_9FLAO</name>
<organism evidence="2 3">
    <name type="scientific">Christiangramia aestuarii</name>
    <dbReference type="NCBI Taxonomy" id="1028746"/>
    <lineage>
        <taxon>Bacteria</taxon>
        <taxon>Pseudomonadati</taxon>
        <taxon>Bacteroidota</taxon>
        <taxon>Flavobacteriia</taxon>
        <taxon>Flavobacteriales</taxon>
        <taxon>Flavobacteriaceae</taxon>
        <taxon>Christiangramia</taxon>
    </lineage>
</organism>
<dbReference type="GO" id="GO:0008168">
    <property type="term" value="F:methyltransferase activity"/>
    <property type="evidence" value="ECO:0007669"/>
    <property type="project" value="UniProtKB-KW"/>
</dbReference>
<dbReference type="Gene3D" id="3.40.50.150">
    <property type="entry name" value="Vaccinia Virus protein VP39"/>
    <property type="match status" value="1"/>
</dbReference>
<evidence type="ECO:0000259" key="1">
    <source>
        <dbReference type="Pfam" id="PF08242"/>
    </source>
</evidence>
<dbReference type="PANTHER" id="PTHR43861">
    <property type="entry name" value="TRANS-ACONITATE 2-METHYLTRANSFERASE-RELATED"/>
    <property type="match status" value="1"/>
</dbReference>
<keyword evidence="3" id="KW-1185">Reference proteome</keyword>
<dbReference type="Proteomes" id="UP000460416">
    <property type="component" value="Unassembled WGS sequence"/>
</dbReference>
<gene>
    <name evidence="2" type="ORF">FLP08_04220</name>
</gene>
<dbReference type="InterPro" id="IPR029063">
    <property type="entry name" value="SAM-dependent_MTases_sf"/>
</dbReference>
<keyword evidence="2" id="KW-0489">Methyltransferase</keyword>
<evidence type="ECO:0000313" key="3">
    <source>
        <dbReference type="Proteomes" id="UP000460416"/>
    </source>
</evidence>
<dbReference type="Pfam" id="PF08242">
    <property type="entry name" value="Methyltransf_12"/>
    <property type="match status" value="1"/>
</dbReference>
<protein>
    <submittedName>
        <fullName evidence="2">Class I SAM-dependent methyltransferase</fullName>
    </submittedName>
</protein>
<proteinExistence type="predicted"/>
<accession>A0A7K1LLZ7</accession>
<dbReference type="GO" id="GO:0032259">
    <property type="term" value="P:methylation"/>
    <property type="evidence" value="ECO:0007669"/>
    <property type="project" value="UniProtKB-KW"/>
</dbReference>
<feature type="domain" description="Methyltransferase type 12" evidence="1">
    <location>
        <begin position="65"/>
        <end position="158"/>
    </location>
</feature>
<dbReference type="OrthoDB" id="9770553at2"/>
<dbReference type="EMBL" id="VJVW01000002">
    <property type="protein sequence ID" value="MUP41768.1"/>
    <property type="molecule type" value="Genomic_DNA"/>
</dbReference>
<comment type="caution">
    <text evidence="2">The sequence shown here is derived from an EMBL/GenBank/DDBJ whole genome shotgun (WGS) entry which is preliminary data.</text>
</comment>
<dbReference type="AlphaFoldDB" id="A0A7K1LLZ7"/>
<keyword evidence="2" id="KW-0808">Transferase</keyword>
<reference evidence="2 3" key="1">
    <citation type="submission" date="2019-07" db="EMBL/GenBank/DDBJ databases">
        <title>Gramella aestuarii sp. nov., isolated from a tidal flat, and emended description of Gramella echinicola.</title>
        <authorList>
            <person name="Liu L."/>
        </authorList>
    </citation>
    <scope>NUCLEOTIDE SEQUENCE [LARGE SCALE GENOMIC DNA]</scope>
    <source>
        <strain evidence="2 3">BS12</strain>
    </source>
</reference>
<sequence>MLTKKSVNERQAEFYRNFKKNRATKIWYSVRNGLFRNIRKNIGAEAQIYELHKKWFGDLSNSKVLDLGCYAGNSLSYYLAEHSSSYLGIDLSAPAIENLKNRISKLPNAEAKAIDFLSEDFKEKEFDLIYAYGVLHHFKDTDELILKLKEKLKPGGKIVSYDPLETSLPIKLARTLYRPFQSDREWEWPFTKRVFNKYDKEFEILDRRAVFGKSKWIFLLNFLPISEERKNEIGRKWHNHDWERSRHSEAHLYSCMHLTMLMQKKIQ</sequence>
<dbReference type="SUPFAM" id="SSF53335">
    <property type="entry name" value="S-adenosyl-L-methionine-dependent methyltransferases"/>
    <property type="match status" value="1"/>
</dbReference>